<dbReference type="OrthoDB" id="8477333at2"/>
<dbReference type="AlphaFoldDB" id="A0A1H3UTA0"/>
<evidence type="ECO:0000313" key="2">
    <source>
        <dbReference type="EMBL" id="SDZ65624.1"/>
    </source>
</evidence>
<proteinExistence type="predicted"/>
<feature type="coiled-coil region" evidence="1">
    <location>
        <begin position="491"/>
        <end position="523"/>
    </location>
</feature>
<accession>A0A1H3UTA0</accession>
<dbReference type="Proteomes" id="UP000198935">
    <property type="component" value="Unassembled WGS sequence"/>
</dbReference>
<organism evidence="2 3">
    <name type="scientific">Evansella caseinilytica</name>
    <dbReference type="NCBI Taxonomy" id="1503961"/>
    <lineage>
        <taxon>Bacteria</taxon>
        <taxon>Bacillati</taxon>
        <taxon>Bacillota</taxon>
        <taxon>Bacilli</taxon>
        <taxon>Bacillales</taxon>
        <taxon>Bacillaceae</taxon>
        <taxon>Evansella</taxon>
    </lineage>
</organism>
<evidence type="ECO:0000256" key="1">
    <source>
        <dbReference type="SAM" id="Coils"/>
    </source>
</evidence>
<gene>
    <name evidence="2" type="ORF">SAMN05421736_1267</name>
</gene>
<sequence length="560" mass="62681">MLEERGLIRLGDPSKAPVLNYDVPEPTSYSGKNFIGLEFEGEEADYFKSDVLTPPPIEEIRNNSMTILTSPITIGTLVSDPRRRSISSEATILTVGANTGALRFVPEEDGGFHVVGSQPKSEKLSKLDPNEVEMMKDSGYRLNVYKNLYGSYTYNYVPFPLVKADTQQPQKISPAQIYLVETYRLSSFLGDYGAGRVIKTFSLLPGEKTKISVKSFTKSSETRKESSSILDSFSEDSAEEFETSIANEQSNKEEYQKSFKYHAEAEASASWGWGKAKVSGGIEGATNAAREEFSKNATSALQKHAAKASAKREVQVNAEYEVKTETEEETSIEREIENINLSRTLNFIFRQMNQEFISILHLVDVRISFWNGYEGAKRREVPLYELDSLLNEVIVDDPDTGSADAAKKDEVRQSVTEALKNIFDYEGNRVTDFIKEESYLRVNTKRIQFYDDPISDQEPIPVPGIVLSVSKNVLRTEGVIVESLLGEGNALDDYATRLQELEIQNREAEVSRLKAEADKANLINYLVQENDQDRAQILADLTCPCGPKVKNDEEESADES</sequence>
<keyword evidence="1" id="KW-0175">Coiled coil</keyword>
<name>A0A1H3UTA0_9BACI</name>
<reference evidence="3" key="1">
    <citation type="submission" date="2016-10" db="EMBL/GenBank/DDBJ databases">
        <authorList>
            <person name="Varghese N."/>
            <person name="Submissions S."/>
        </authorList>
    </citation>
    <scope>NUCLEOTIDE SEQUENCE [LARGE SCALE GENOMIC DNA]</scope>
    <source>
        <strain evidence="3">SP</strain>
    </source>
</reference>
<evidence type="ECO:0000313" key="3">
    <source>
        <dbReference type="Proteomes" id="UP000198935"/>
    </source>
</evidence>
<keyword evidence="3" id="KW-1185">Reference proteome</keyword>
<dbReference type="EMBL" id="FNPI01000026">
    <property type="protein sequence ID" value="SDZ65624.1"/>
    <property type="molecule type" value="Genomic_DNA"/>
</dbReference>
<protein>
    <submittedName>
        <fullName evidence="2">Uncharacterized protein</fullName>
    </submittedName>
</protein>